<evidence type="ECO:0000313" key="1">
    <source>
        <dbReference type="EMBL" id="PYE79472.1"/>
    </source>
</evidence>
<protein>
    <submittedName>
        <fullName evidence="1">Uncharacterized protein</fullName>
    </submittedName>
</protein>
<dbReference type="RefSeq" id="WP_110464436.1">
    <property type="nucleotide sequence ID" value="NZ_JAMOFZ010000001.1"/>
</dbReference>
<organism evidence="1 2">
    <name type="scientific">Xylophilus ampelinus</name>
    <dbReference type="NCBI Taxonomy" id="54067"/>
    <lineage>
        <taxon>Bacteria</taxon>
        <taxon>Pseudomonadati</taxon>
        <taxon>Pseudomonadota</taxon>
        <taxon>Betaproteobacteria</taxon>
        <taxon>Burkholderiales</taxon>
        <taxon>Xylophilus</taxon>
    </lineage>
</organism>
<sequence>MRIGVDVDGLGKAKDLLAKLSGPQARQAYAKAINDTAFQVRRAMQTEMRKVFDRPTPFILSSPRVRMATADSLVADIEPTYAGGKGVDPQKVLQTQTLGGRRRDKRSESALRRVGILPRGYQTAIPRTPYPGSDDGRGNIRGPFLVQLLSYFQAQGEQGYRSNMNDKGRARVQRGTARQAGRRYFVSYGKLRGGAGAHLPPGIWAAAGPGGVDVRPVLMFVRIGNYQRRLSMERIAQTAQVDEYMARRMRFRIREMAGV</sequence>
<dbReference type="EMBL" id="QJTC01000002">
    <property type="protein sequence ID" value="PYE79472.1"/>
    <property type="molecule type" value="Genomic_DNA"/>
</dbReference>
<name>A0A318SPW1_9BURK</name>
<keyword evidence="2" id="KW-1185">Reference proteome</keyword>
<dbReference type="AlphaFoldDB" id="A0A318SPW1"/>
<comment type="caution">
    <text evidence="1">The sequence shown here is derived from an EMBL/GenBank/DDBJ whole genome shotgun (WGS) entry which is preliminary data.</text>
</comment>
<reference evidence="1 2" key="1">
    <citation type="submission" date="2018-06" db="EMBL/GenBank/DDBJ databases">
        <title>Genomic Encyclopedia of Type Strains, Phase III (KMG-III): the genomes of soil and plant-associated and newly described type strains.</title>
        <authorList>
            <person name="Whitman W."/>
        </authorList>
    </citation>
    <scope>NUCLEOTIDE SEQUENCE [LARGE SCALE GENOMIC DNA]</scope>
    <source>
        <strain evidence="1 2">CECT 7646</strain>
    </source>
</reference>
<gene>
    <name evidence="1" type="ORF">DFQ15_102205</name>
</gene>
<evidence type="ECO:0000313" key="2">
    <source>
        <dbReference type="Proteomes" id="UP000247540"/>
    </source>
</evidence>
<dbReference type="Proteomes" id="UP000247540">
    <property type="component" value="Unassembled WGS sequence"/>
</dbReference>
<proteinExistence type="predicted"/>
<accession>A0A318SPW1</accession>
<dbReference type="OrthoDB" id="6871774at2"/>